<protein>
    <recommendedName>
        <fullName evidence="2">PA14 domain-containing protein</fullName>
    </recommendedName>
</protein>
<dbReference type="NCBIfam" id="NF041539">
    <property type="entry name" value="choice_anch_R"/>
    <property type="match status" value="2"/>
</dbReference>
<evidence type="ECO:0000259" key="2">
    <source>
        <dbReference type="PROSITE" id="PS51820"/>
    </source>
</evidence>
<gene>
    <name evidence="3" type="ORF">A2114_01120</name>
</gene>
<dbReference type="SMART" id="SM00758">
    <property type="entry name" value="PA14"/>
    <property type="match status" value="1"/>
</dbReference>
<keyword evidence="1" id="KW-0472">Membrane</keyword>
<dbReference type="STRING" id="1802435.A2114_01120"/>
<accession>A0A1G2QB95</accession>
<evidence type="ECO:0000256" key="1">
    <source>
        <dbReference type="SAM" id="Phobius"/>
    </source>
</evidence>
<dbReference type="InterPro" id="IPR037524">
    <property type="entry name" value="PA14/GLEYA"/>
</dbReference>
<keyword evidence="1" id="KW-0812">Transmembrane</keyword>
<dbReference type="Gene3D" id="3.90.182.10">
    <property type="entry name" value="Toxin - Anthrax Protective Antigen,domain 1"/>
    <property type="match status" value="1"/>
</dbReference>
<dbReference type="Proteomes" id="UP000176494">
    <property type="component" value="Unassembled WGS sequence"/>
</dbReference>
<sequence>MNKDIDRNLILKVILIILVGLGAFWLFAGGLFFNFDRGGDLASVSIPSGDKILGNNDANGEVGYGNRNAMVAARFTMPAESGQANKIWVYIDNAEAGSQYALAVYSDDNNQPGTLLTQAGNGTIGATGWHSADLNLPLTAGTAYWLVYNTNASLPGNSVQRITQGGGYSAWQFYQFGSWPEQFGTANGFSENSPAILLIYTPEGTTTVIDEPITIPEPEPEDEVIDEPPPSTVVKILGFDQVGTKTGYGSRNAVVAARFTMPAESGQAESVSVYIDNPETNTSFGVGIYSDSKGSPGTILAKSYVQPITNAGWHTAPIDLSLQPGTTYWLAYNTDASSPSNNVVRYSAGSKDQTKWRYYWFGLGHWPNKFGKIDGVSSEVPSIYLSYRTAGTVVVPLEEKIIDEPVSVGSPRHAVLGVNLEGNDDWQRANMFVDVVKQTRGFWYAQSFTAEGWPVGDFEMHAISSANCVVATTGGCESTAGSRNPDISGAYSLSFRGQAKVVASGAAVNDLAYNSSTGITTAKVVIPAGGTDLILYFKETGGRAITDIKLIRPGYAANTTQTFTDEFLSAIEPFQILRLMDYLNTNWSLFANTSERLAKFGPTMEWSERTPKTKPTQEGPAGASIEYMVELANTANKDLWLNIPHIASEDYLRGLANYLKNNLEPERKVYLEFSNEVWNFAVFAQPKMVLDQALAYIASGQLPLLNNPESNDYYYTRRFTLKRAVDTSLIFREIFGNSAMMTRIRPVFADQVGNPEQMSNALMWLNRFYANPPSYYLYGLAGAPYYVSSSGGTIDQIIAGISERINARMGGEISHPGELRLAYYYTLAQAYGLENLSYEGGLDLQYIKDQKLADLATVIAVSYDQRMEEVTAGYLRQWYACGGDGFMYFNLTSVFNEHGQWGLTDDILRDYQSPSAMNPKMKGARKVVAEDARTFECARFGTGFYAQTADGVLGDGTGLTGTYYQDAEFGTVAVTRVDPVINFVWANFLTGNPYPDKSAYGAVKYFSARWRGQVLPKFSGTYTFGIDAETDDTANLTVGGQALGRGGQVVMEAGTKYDIEITYKPNATGGRARLWWELPGKQVKAMIPESQLYPL</sequence>
<feature type="domain" description="PA14" evidence="2">
    <location>
        <begin position="954"/>
        <end position="1091"/>
    </location>
</feature>
<name>A0A1G2QB95_9BACT</name>
<keyword evidence="1" id="KW-1133">Transmembrane helix</keyword>
<dbReference type="PROSITE" id="PS51820">
    <property type="entry name" value="PA14"/>
    <property type="match status" value="1"/>
</dbReference>
<dbReference type="Pfam" id="PF07691">
    <property type="entry name" value="PA14"/>
    <property type="match status" value="1"/>
</dbReference>
<comment type="caution">
    <text evidence="3">The sequence shown here is derived from an EMBL/GenBank/DDBJ whole genome shotgun (WGS) entry which is preliminary data.</text>
</comment>
<dbReference type="AlphaFoldDB" id="A0A1G2QB95"/>
<feature type="transmembrane region" description="Helical" evidence="1">
    <location>
        <begin position="9"/>
        <end position="33"/>
    </location>
</feature>
<dbReference type="InterPro" id="IPR011658">
    <property type="entry name" value="PA14_dom"/>
</dbReference>
<dbReference type="SUPFAM" id="SSF56988">
    <property type="entry name" value="Anthrax protective antigen"/>
    <property type="match status" value="1"/>
</dbReference>
<proteinExistence type="predicted"/>
<dbReference type="EMBL" id="MHTG01000005">
    <property type="protein sequence ID" value="OHA57844.1"/>
    <property type="molecule type" value="Genomic_DNA"/>
</dbReference>
<evidence type="ECO:0000313" key="3">
    <source>
        <dbReference type="EMBL" id="OHA57844.1"/>
    </source>
</evidence>
<reference evidence="3 4" key="1">
    <citation type="journal article" date="2016" name="Nat. Commun.">
        <title>Thousands of microbial genomes shed light on interconnected biogeochemical processes in an aquifer system.</title>
        <authorList>
            <person name="Anantharaman K."/>
            <person name="Brown C.T."/>
            <person name="Hug L.A."/>
            <person name="Sharon I."/>
            <person name="Castelle C.J."/>
            <person name="Probst A.J."/>
            <person name="Thomas B.C."/>
            <person name="Singh A."/>
            <person name="Wilkins M.J."/>
            <person name="Karaoz U."/>
            <person name="Brodie E.L."/>
            <person name="Williams K.H."/>
            <person name="Hubbard S.S."/>
            <person name="Banfield J.F."/>
        </authorList>
    </citation>
    <scope>NUCLEOTIDE SEQUENCE [LARGE SCALE GENOMIC DNA]</scope>
</reference>
<evidence type="ECO:0000313" key="4">
    <source>
        <dbReference type="Proteomes" id="UP000176494"/>
    </source>
</evidence>
<organism evidence="3 4">
    <name type="scientific">Candidatus Vogelbacteria bacterium GWA1_51_14</name>
    <dbReference type="NCBI Taxonomy" id="1802435"/>
    <lineage>
        <taxon>Bacteria</taxon>
        <taxon>Candidatus Vogeliibacteriota</taxon>
    </lineage>
</organism>